<dbReference type="RefSeq" id="WP_168660308.1">
    <property type="nucleotide sequence ID" value="NZ_CP051180.1"/>
</dbReference>
<sequence>MRRTRSRIFPVVIGAVAAYLIFIVVTIMLWEPSEKGPDDLDWDDREKYNLQQIAKLTPGISVDEVIAQLGSPNFNEAYTHNDGDMVQILRYRTHRTKGDGQTTTDETTPLLFRNGVLSSWGEAALQRALLVPTPAKLP</sequence>
<evidence type="ECO:0000256" key="2">
    <source>
        <dbReference type="SAM" id="Phobius"/>
    </source>
</evidence>
<reference evidence="3 4" key="1">
    <citation type="submission" date="2020-04" db="EMBL/GenBank/DDBJ databases">
        <title>Ferrimonas sp. S7 isolated from sea water.</title>
        <authorList>
            <person name="Bae S.S."/>
            <person name="Baek K."/>
        </authorList>
    </citation>
    <scope>NUCLEOTIDE SEQUENCE [LARGE SCALE GENOMIC DNA]</scope>
    <source>
        <strain evidence="3 4">S7</strain>
    </source>
</reference>
<dbReference type="InterPro" id="IPR037873">
    <property type="entry name" value="BamE-like"/>
</dbReference>
<keyword evidence="1" id="KW-0732">Signal</keyword>
<keyword evidence="2" id="KW-0812">Transmembrane</keyword>
<evidence type="ECO:0000313" key="3">
    <source>
        <dbReference type="EMBL" id="QIZ77047.1"/>
    </source>
</evidence>
<organism evidence="3 4">
    <name type="scientific">Ferrimonas lipolytica</name>
    <dbReference type="NCBI Taxonomy" id="2724191"/>
    <lineage>
        <taxon>Bacteria</taxon>
        <taxon>Pseudomonadati</taxon>
        <taxon>Pseudomonadota</taxon>
        <taxon>Gammaproteobacteria</taxon>
        <taxon>Alteromonadales</taxon>
        <taxon>Ferrimonadaceae</taxon>
        <taxon>Ferrimonas</taxon>
    </lineage>
</organism>
<dbReference type="Gene3D" id="3.30.1450.10">
    <property type="match status" value="1"/>
</dbReference>
<dbReference type="KEGG" id="fes:HER31_09220"/>
<feature type="transmembrane region" description="Helical" evidence="2">
    <location>
        <begin position="7"/>
        <end position="30"/>
    </location>
</feature>
<dbReference type="Pfam" id="PF11399">
    <property type="entry name" value="DUF3192"/>
    <property type="match status" value="1"/>
</dbReference>
<proteinExistence type="predicted"/>
<evidence type="ECO:0000256" key="1">
    <source>
        <dbReference type="ARBA" id="ARBA00022729"/>
    </source>
</evidence>
<dbReference type="AlphaFoldDB" id="A0A6H1UD66"/>
<protein>
    <submittedName>
        <fullName evidence="3">DUF3192 domain-containing protein</fullName>
    </submittedName>
</protein>
<keyword evidence="2" id="KW-1133">Transmembrane helix</keyword>
<keyword evidence="2" id="KW-0472">Membrane</keyword>
<keyword evidence="4" id="KW-1185">Reference proteome</keyword>
<evidence type="ECO:0000313" key="4">
    <source>
        <dbReference type="Proteomes" id="UP000501602"/>
    </source>
</evidence>
<dbReference type="Proteomes" id="UP000501602">
    <property type="component" value="Chromosome"/>
</dbReference>
<dbReference type="InterPro" id="IPR021534">
    <property type="entry name" value="DUF3192"/>
</dbReference>
<gene>
    <name evidence="3" type="ORF">HER31_09220</name>
</gene>
<accession>A0A6H1UD66</accession>
<dbReference type="EMBL" id="CP051180">
    <property type="protein sequence ID" value="QIZ77047.1"/>
    <property type="molecule type" value="Genomic_DNA"/>
</dbReference>
<name>A0A6H1UD66_9GAMM</name>